<gene>
    <name evidence="1" type="ORF">CHD5UKE1_152</name>
</gene>
<name>A0ABX9AJU5_9CAUD</name>
<reference evidence="1 2" key="1">
    <citation type="submission" date="2021-05" db="EMBL/GenBank/DDBJ databases">
        <title>Naturally bred epsilon2 phages have an improved host range and effectivity in uropathogenic E. coli over their ancestor phages.</title>
        <authorList>
            <person name="Saez D."/>
            <person name="Loose M."/>
            <person name="Mutti M."/>
            <person name="Visram Z."/>
            <person name="Hitzenhammer E."/>
            <person name="Dippel D."/>
            <person name="Tisakova L."/>
            <person name="Schertler S."/>
            <person name="Wittmann J."/>
            <person name="Corsini L."/>
            <person name="Wagenlehner F."/>
        </authorList>
    </citation>
    <scope>NUCLEOTIDE SEQUENCE [LARGE SCALE GENOMIC DNA]</scope>
</reference>
<sequence length="38" mass="4347">MIITGLIIPYCYRSAPHSYVDNSFNSNDYECNSDICIN</sequence>
<protein>
    <submittedName>
        <fullName evidence="1">Uncharacterized protein</fullName>
    </submittedName>
</protein>
<accession>A0ABX9AJU5</accession>
<dbReference type="EMBL" id="MZ234028">
    <property type="protein sequence ID" value="QZI80648.1"/>
    <property type="molecule type" value="Genomic_DNA"/>
</dbReference>
<dbReference type="Proteomes" id="UP000828739">
    <property type="component" value="Segment"/>
</dbReference>
<organism evidence="1 2">
    <name type="scientific">Escherichia phage vB_EcoP-CHD5UKE1</name>
    <dbReference type="NCBI Taxonomy" id="2865805"/>
    <lineage>
        <taxon>Viruses</taxon>
        <taxon>Duplodnaviria</taxon>
        <taxon>Heunggongvirae</taxon>
        <taxon>Uroviricota</taxon>
        <taxon>Caudoviricetes</taxon>
        <taxon>Mktvariviridae</taxon>
        <taxon>Gordonclarkvirinae</taxon>
        <taxon>Kuravirus</taxon>
        <taxon>Kuravirus CHD5UKE1</taxon>
        <taxon>Kuravirus SU10</taxon>
    </lineage>
</organism>
<proteinExistence type="predicted"/>
<keyword evidence="2" id="KW-1185">Reference proteome</keyword>
<evidence type="ECO:0000313" key="1">
    <source>
        <dbReference type="EMBL" id="QZI80648.1"/>
    </source>
</evidence>
<evidence type="ECO:0000313" key="2">
    <source>
        <dbReference type="Proteomes" id="UP000828739"/>
    </source>
</evidence>